<gene>
    <name evidence="5" type="ORF">SAMN04515674_10196</name>
</gene>
<dbReference type="GO" id="GO:0003700">
    <property type="term" value="F:DNA-binding transcription factor activity"/>
    <property type="evidence" value="ECO:0007669"/>
    <property type="project" value="InterPro"/>
</dbReference>
<keyword evidence="6" id="KW-1185">Reference proteome</keyword>
<evidence type="ECO:0000256" key="3">
    <source>
        <dbReference type="ARBA" id="ARBA00023163"/>
    </source>
</evidence>
<sequence>MIGCIMTELLIKRKSLAEELAEKLQELISEGFYAINQKLPIESELMKSFGVGRSTVREAIKILVNSGYLRVRQGLGTFVEDHSGINEPLTRRLKRATSEDMDEVRELLEMKIAEKAALKRTQEDIEKISSFLEKRVKAAQYNLLEECVEADIQFHISIAEASKNDILADLYKTLCIRLKNIFLTQFSNTEVFIKTESLHRDLLNSIIDQDAKSAWQTVAKITGHLSQ</sequence>
<protein>
    <submittedName>
        <fullName evidence="5">DNA-binding transcriptional regulator, FadR family</fullName>
    </submittedName>
</protein>
<dbReference type="SMART" id="SM00345">
    <property type="entry name" value="HTH_GNTR"/>
    <property type="match status" value="1"/>
</dbReference>
<reference evidence="5 6" key="1">
    <citation type="submission" date="2016-10" db="EMBL/GenBank/DDBJ databases">
        <authorList>
            <person name="de Groot N.N."/>
        </authorList>
    </citation>
    <scope>NUCLEOTIDE SEQUENCE [LARGE SCALE GENOMIC DNA]</scope>
    <source>
        <strain evidence="6">E92,LMG 26720,CCM 7988</strain>
    </source>
</reference>
<evidence type="ECO:0000256" key="2">
    <source>
        <dbReference type="ARBA" id="ARBA00023125"/>
    </source>
</evidence>
<feature type="domain" description="HTH gntR-type" evidence="4">
    <location>
        <begin position="14"/>
        <end position="82"/>
    </location>
</feature>
<evidence type="ECO:0000313" key="5">
    <source>
        <dbReference type="EMBL" id="SFP03813.1"/>
    </source>
</evidence>
<dbReference type="InterPro" id="IPR008920">
    <property type="entry name" value="TF_FadR/GntR_C"/>
</dbReference>
<dbReference type="InterPro" id="IPR036390">
    <property type="entry name" value="WH_DNA-bd_sf"/>
</dbReference>
<dbReference type="Pfam" id="PF07729">
    <property type="entry name" value="FCD"/>
    <property type="match status" value="1"/>
</dbReference>
<dbReference type="STRING" id="1079859.SAMN04515674_10196"/>
<dbReference type="SMART" id="SM00895">
    <property type="entry name" value="FCD"/>
    <property type="match status" value="1"/>
</dbReference>
<evidence type="ECO:0000313" key="6">
    <source>
        <dbReference type="Proteomes" id="UP000199306"/>
    </source>
</evidence>
<evidence type="ECO:0000259" key="4">
    <source>
        <dbReference type="PROSITE" id="PS50949"/>
    </source>
</evidence>
<dbReference type="PANTHER" id="PTHR43537">
    <property type="entry name" value="TRANSCRIPTIONAL REGULATOR, GNTR FAMILY"/>
    <property type="match status" value="1"/>
</dbReference>
<accession>A0A1I5M2W6</accession>
<dbReference type="PRINTS" id="PR00035">
    <property type="entry name" value="HTHGNTR"/>
</dbReference>
<dbReference type="Proteomes" id="UP000199306">
    <property type="component" value="Unassembled WGS sequence"/>
</dbReference>
<dbReference type="InterPro" id="IPR000524">
    <property type="entry name" value="Tscrpt_reg_HTH_GntR"/>
</dbReference>
<dbReference type="CDD" id="cd07377">
    <property type="entry name" value="WHTH_GntR"/>
    <property type="match status" value="1"/>
</dbReference>
<keyword evidence="1" id="KW-0805">Transcription regulation</keyword>
<evidence type="ECO:0000256" key="1">
    <source>
        <dbReference type="ARBA" id="ARBA00023015"/>
    </source>
</evidence>
<dbReference type="Gene3D" id="1.10.10.10">
    <property type="entry name" value="Winged helix-like DNA-binding domain superfamily/Winged helix DNA-binding domain"/>
    <property type="match status" value="1"/>
</dbReference>
<keyword evidence="2 5" id="KW-0238">DNA-binding</keyword>
<keyword evidence="3" id="KW-0804">Transcription</keyword>
<dbReference type="EMBL" id="FOXH01000001">
    <property type="protein sequence ID" value="SFP03813.1"/>
    <property type="molecule type" value="Genomic_DNA"/>
</dbReference>
<dbReference type="SUPFAM" id="SSF48008">
    <property type="entry name" value="GntR ligand-binding domain-like"/>
    <property type="match status" value="1"/>
</dbReference>
<dbReference type="InterPro" id="IPR036388">
    <property type="entry name" value="WH-like_DNA-bd_sf"/>
</dbReference>
<proteinExistence type="predicted"/>
<dbReference type="Gene3D" id="1.20.120.530">
    <property type="entry name" value="GntR ligand-binding domain-like"/>
    <property type="match status" value="1"/>
</dbReference>
<dbReference type="PROSITE" id="PS50949">
    <property type="entry name" value="HTH_GNTR"/>
    <property type="match status" value="1"/>
</dbReference>
<dbReference type="InterPro" id="IPR011711">
    <property type="entry name" value="GntR_C"/>
</dbReference>
<dbReference type="PANTHER" id="PTHR43537:SF47">
    <property type="entry name" value="REGULATORY PROTEIN GNTR HTH"/>
    <property type="match status" value="1"/>
</dbReference>
<dbReference type="AlphaFoldDB" id="A0A1I5M2W6"/>
<dbReference type="SUPFAM" id="SSF46785">
    <property type="entry name" value="Winged helix' DNA-binding domain"/>
    <property type="match status" value="1"/>
</dbReference>
<dbReference type="Pfam" id="PF00392">
    <property type="entry name" value="GntR"/>
    <property type="match status" value="1"/>
</dbReference>
<dbReference type="GO" id="GO:0003677">
    <property type="term" value="F:DNA binding"/>
    <property type="evidence" value="ECO:0007669"/>
    <property type="project" value="UniProtKB-KW"/>
</dbReference>
<organism evidence="5 6">
    <name type="scientific">Pseudarcicella hirudinis</name>
    <dbReference type="NCBI Taxonomy" id="1079859"/>
    <lineage>
        <taxon>Bacteria</taxon>
        <taxon>Pseudomonadati</taxon>
        <taxon>Bacteroidota</taxon>
        <taxon>Cytophagia</taxon>
        <taxon>Cytophagales</taxon>
        <taxon>Flectobacillaceae</taxon>
        <taxon>Pseudarcicella</taxon>
    </lineage>
</organism>
<name>A0A1I5M2W6_9BACT</name>